<keyword evidence="2" id="KW-1185">Reference proteome</keyword>
<reference evidence="1 2" key="1">
    <citation type="submission" date="2024-09" db="EMBL/GenBank/DDBJ databases">
        <authorList>
            <person name="Sun Q."/>
            <person name="Mori K."/>
        </authorList>
    </citation>
    <scope>NUCLEOTIDE SEQUENCE [LARGE SCALE GENOMIC DNA]</scope>
    <source>
        <strain evidence="1 2">CCM 7957</strain>
    </source>
</reference>
<sequence>MTLTAHELGSGPVHTQERDPVSILVAQDRNRLQDLIPVRHQRMAVTPFTFFRGAAALMAADLASVPHSGIRTQLCGDAHLSNFGLFLSPERQMVFDLNDFDEAYPGPFEWDVKRLAASMAVAARANGADDRDARRAARRAARAYRRTIITSAQQSVLDCWYDKVDVDKVLAEIGDLLDTTASRNMRKILKKARHRNSEQALAKLCVVEDGRLRIKNDPPLLIPAEEVFVRAPAAYVHEMFAERFERYRAGIAPHLGTLLDQYTFVEAARKVVGVGSVGTRCWIMLFVGKENGDPLFLQLKEAQESVLAPYVDPVDFDNQGRRVVIGQQLMQASSDVLLGWLRGPVYASDDRGVARGAAGESDFYVRQLRDGKGSVVVEGMPVDRLSLYGELCGTVLAQAHARTAARGEIADYVDGLGKSFDRAIADWSLRYAELNDADHAKWVEAVSTGAISAAAMD</sequence>
<dbReference type="Proteomes" id="UP001589783">
    <property type="component" value="Unassembled WGS sequence"/>
</dbReference>
<proteinExistence type="predicted"/>
<comment type="caution">
    <text evidence="1">The sequence shown here is derived from an EMBL/GenBank/DDBJ whole genome shotgun (WGS) entry which is preliminary data.</text>
</comment>
<organism evidence="1 2">
    <name type="scientific">Gordonia phosphorivorans</name>
    <dbReference type="NCBI Taxonomy" id="1056982"/>
    <lineage>
        <taxon>Bacteria</taxon>
        <taxon>Bacillati</taxon>
        <taxon>Actinomycetota</taxon>
        <taxon>Actinomycetes</taxon>
        <taxon>Mycobacteriales</taxon>
        <taxon>Gordoniaceae</taxon>
        <taxon>Gordonia</taxon>
    </lineage>
</organism>
<dbReference type="EMBL" id="JBHLWV010000002">
    <property type="protein sequence ID" value="MFC0313384.1"/>
    <property type="molecule type" value="Genomic_DNA"/>
</dbReference>
<evidence type="ECO:0000313" key="1">
    <source>
        <dbReference type="EMBL" id="MFC0313384.1"/>
    </source>
</evidence>
<gene>
    <name evidence="1" type="ORF">ACFFJD_00735</name>
</gene>
<dbReference type="PANTHER" id="PTHR39441">
    <property type="entry name" value="DUF2252 DOMAIN-CONTAINING PROTEIN"/>
    <property type="match status" value="1"/>
</dbReference>
<dbReference type="RefSeq" id="WP_382359420.1">
    <property type="nucleotide sequence ID" value="NZ_JBHLWV010000002.1"/>
</dbReference>
<dbReference type="PANTHER" id="PTHR39441:SF1">
    <property type="entry name" value="DUF2252 DOMAIN-CONTAINING PROTEIN"/>
    <property type="match status" value="1"/>
</dbReference>
<evidence type="ECO:0000313" key="2">
    <source>
        <dbReference type="Proteomes" id="UP001589783"/>
    </source>
</evidence>
<dbReference type="InterPro" id="IPR018721">
    <property type="entry name" value="DUF2252"/>
</dbReference>
<dbReference type="Pfam" id="PF10009">
    <property type="entry name" value="DUF2252"/>
    <property type="match status" value="1"/>
</dbReference>
<name>A0ABV6H3E0_9ACTN</name>
<protein>
    <submittedName>
        <fullName evidence="1">DUF2252 domain-containing protein</fullName>
    </submittedName>
</protein>
<accession>A0ABV6H3E0</accession>